<dbReference type="OrthoDB" id="26525at2759"/>
<dbReference type="InterPro" id="IPR013787">
    <property type="entry name" value="S100_Ca-bd_sub"/>
</dbReference>
<dbReference type="RefSeq" id="XP_044935081.1">
    <property type="nucleotide sequence ID" value="XM_045079146.1"/>
</dbReference>
<evidence type="ECO:0000313" key="8">
    <source>
        <dbReference type="RefSeq" id="XP_044935081.1"/>
    </source>
</evidence>
<dbReference type="SUPFAM" id="SSF47473">
    <property type="entry name" value="EF-hand"/>
    <property type="match status" value="1"/>
</dbReference>
<evidence type="ECO:0000259" key="6">
    <source>
        <dbReference type="SMART" id="SM01394"/>
    </source>
</evidence>
<dbReference type="GeneID" id="123391758"/>
<evidence type="ECO:0000256" key="5">
    <source>
        <dbReference type="ARBA" id="ARBA00033448"/>
    </source>
</evidence>
<dbReference type="SMART" id="SM01394">
    <property type="entry name" value="S_100"/>
    <property type="match status" value="1"/>
</dbReference>
<evidence type="ECO:0000256" key="4">
    <source>
        <dbReference type="ARBA" id="ARBA00033060"/>
    </source>
</evidence>
<proteinExistence type="inferred from homology"/>
<dbReference type="GO" id="GO:0048306">
    <property type="term" value="F:calcium-dependent protein binding"/>
    <property type="evidence" value="ECO:0007669"/>
    <property type="project" value="TreeGrafter"/>
</dbReference>
<evidence type="ECO:0000256" key="3">
    <source>
        <dbReference type="ARBA" id="ARBA00032653"/>
    </source>
</evidence>
<evidence type="ECO:0000256" key="1">
    <source>
        <dbReference type="ARBA" id="ARBA00007323"/>
    </source>
</evidence>
<dbReference type="Pfam" id="PF01023">
    <property type="entry name" value="S_100"/>
    <property type="match status" value="1"/>
</dbReference>
<dbReference type="InterPro" id="IPR011992">
    <property type="entry name" value="EF-hand-dom_pair"/>
</dbReference>
<evidence type="ECO:0000313" key="7">
    <source>
        <dbReference type="Proteomes" id="UP000000715"/>
    </source>
</evidence>
<sequence>MLSQMEHTMETMMCMFHKCAGDKGYLTKEDLRVLTEKQFPGFLENQKGPLAVDKIMKDLNLDLDLDQCRDGKVDFHSFFSLTAGLTTTCNEYFVVYVTWKRKK</sequence>
<dbReference type="Gene3D" id="1.10.238.10">
    <property type="entry name" value="EF-hand"/>
    <property type="match status" value="1"/>
</dbReference>
<dbReference type="Proteomes" id="UP000000715">
    <property type="component" value="Unplaced"/>
</dbReference>
<dbReference type="GO" id="GO:0005737">
    <property type="term" value="C:cytoplasm"/>
    <property type="evidence" value="ECO:0007669"/>
    <property type="project" value="TreeGrafter"/>
</dbReference>
<accession>A0A8U0V2E4</accession>
<dbReference type="GO" id="GO:0005509">
    <property type="term" value="F:calcium ion binding"/>
    <property type="evidence" value="ECO:0007669"/>
    <property type="project" value="TreeGrafter"/>
</dbReference>
<protein>
    <recommendedName>
        <fullName evidence="2">Protein S100-A10</fullName>
    </recommendedName>
    <alternativeName>
        <fullName evidence="4">Calpactin I light chain</fullName>
    </alternativeName>
    <alternativeName>
        <fullName evidence="5">Calpactin-1 light chain</fullName>
    </alternativeName>
    <alternativeName>
        <fullName evidence="3">S100 calcium-binding protein A10</fullName>
    </alternativeName>
</protein>
<organism evidence="7 8">
    <name type="scientific">Mustela putorius furo</name>
    <name type="common">European domestic ferret</name>
    <name type="synonym">Mustela furo</name>
    <dbReference type="NCBI Taxonomy" id="9669"/>
    <lineage>
        <taxon>Eukaryota</taxon>
        <taxon>Metazoa</taxon>
        <taxon>Chordata</taxon>
        <taxon>Craniata</taxon>
        <taxon>Vertebrata</taxon>
        <taxon>Euteleostomi</taxon>
        <taxon>Mammalia</taxon>
        <taxon>Eutheria</taxon>
        <taxon>Laurasiatheria</taxon>
        <taxon>Carnivora</taxon>
        <taxon>Caniformia</taxon>
        <taxon>Musteloidea</taxon>
        <taxon>Mustelidae</taxon>
        <taxon>Mustelinae</taxon>
        <taxon>Mustela</taxon>
    </lineage>
</organism>
<feature type="domain" description="S100/CaBP-9k-type calcium binding subdomain" evidence="6">
    <location>
        <begin position="5"/>
        <end position="44"/>
    </location>
</feature>
<dbReference type="GO" id="GO:0005615">
    <property type="term" value="C:extracellular space"/>
    <property type="evidence" value="ECO:0007669"/>
    <property type="project" value="TreeGrafter"/>
</dbReference>
<dbReference type="PANTHER" id="PTHR11639">
    <property type="entry name" value="S100 CALCIUM-BINDING PROTEIN"/>
    <property type="match status" value="1"/>
</dbReference>
<name>A0A8U0V2E4_MUSPF</name>
<reference evidence="8" key="1">
    <citation type="submission" date="2025-08" db="UniProtKB">
        <authorList>
            <consortium name="RefSeq"/>
        </authorList>
    </citation>
    <scope>IDENTIFICATION</scope>
    <source>
        <tissue evidence="8">Brain</tissue>
    </source>
</reference>
<comment type="similarity">
    <text evidence="1">Belongs to the S-100 family.</text>
</comment>
<dbReference type="AlphaFoldDB" id="A0A8U0V2E4"/>
<gene>
    <name evidence="8" type="primary">LOC123391758</name>
</gene>
<dbReference type="PANTHER" id="PTHR11639:SF74">
    <property type="entry name" value="PROTEIN S100-A10"/>
    <property type="match status" value="1"/>
</dbReference>
<keyword evidence="7" id="KW-1185">Reference proteome</keyword>
<dbReference type="GO" id="GO:0044325">
    <property type="term" value="F:transmembrane transporter binding"/>
    <property type="evidence" value="ECO:0007669"/>
    <property type="project" value="TreeGrafter"/>
</dbReference>
<evidence type="ECO:0000256" key="2">
    <source>
        <dbReference type="ARBA" id="ARBA00018065"/>
    </source>
</evidence>